<organism evidence="1 2">
    <name type="scientific">Komagataeibacter medellinensis</name>
    <dbReference type="NCBI Taxonomy" id="1177712"/>
    <lineage>
        <taxon>Bacteria</taxon>
        <taxon>Pseudomonadati</taxon>
        <taxon>Pseudomonadota</taxon>
        <taxon>Alphaproteobacteria</taxon>
        <taxon>Acetobacterales</taxon>
        <taxon>Acetobacteraceae</taxon>
        <taxon>Komagataeibacter</taxon>
    </lineage>
</organism>
<proteinExistence type="predicted"/>
<gene>
    <name evidence="1" type="ORF">D3W54_04575</name>
</gene>
<comment type="caution">
    <text evidence="1">The sequence shown here is derived from an EMBL/GenBank/DDBJ whole genome shotgun (WGS) entry which is preliminary data.</text>
</comment>
<reference evidence="1 2" key="1">
    <citation type="submission" date="2018-09" db="EMBL/GenBank/DDBJ databases">
        <title>Genome sequence and characterization of the bcs clusters for the production of nanocellulose from the low pH resistant strain Komagataeibacter medellinensis ID13488.</title>
        <authorList>
            <person name="Hernandez-Arriaga A.M."/>
            <person name="Del Cerro C."/>
            <person name="Urbina L."/>
            <person name="Eceiza A."/>
            <person name="Retegi A."/>
            <person name="Prieto M.A."/>
        </authorList>
    </citation>
    <scope>NUCLEOTIDE SEQUENCE [LARGE SCALE GENOMIC DNA]</scope>
    <source>
        <strain evidence="1 2">ID13488</strain>
    </source>
</reference>
<keyword evidence="2" id="KW-1185">Reference proteome</keyword>
<evidence type="ECO:0000313" key="2">
    <source>
        <dbReference type="Proteomes" id="UP000427842"/>
    </source>
</evidence>
<dbReference type="EMBL" id="QYAZ01000001">
    <property type="protein sequence ID" value="KAB8123601.1"/>
    <property type="molecule type" value="Genomic_DNA"/>
</dbReference>
<sequence length="65" mass="7610">MSGHTARSTQRNGFKQEELETGRILAQWYELVMEKAEQIAICHFPFNNCRVVSLAYVYDVATDRW</sequence>
<evidence type="ECO:0000313" key="1">
    <source>
        <dbReference type="EMBL" id="KAB8123601.1"/>
    </source>
</evidence>
<dbReference type="Proteomes" id="UP000427842">
    <property type="component" value="Unassembled WGS sequence"/>
</dbReference>
<protein>
    <submittedName>
        <fullName evidence="1">Uncharacterized protein</fullName>
    </submittedName>
</protein>
<name>A0ABQ6VU16_9PROT</name>
<accession>A0ABQ6VU16</accession>